<name>W4LA43_ENTF1</name>
<dbReference type="Proteomes" id="UP000019141">
    <property type="component" value="Unassembled WGS sequence"/>
</dbReference>
<evidence type="ECO:0000313" key="3">
    <source>
        <dbReference type="EMBL" id="ETW94575.1"/>
    </source>
</evidence>
<keyword evidence="4" id="KW-1185">Reference proteome</keyword>
<evidence type="ECO:0000313" key="4">
    <source>
        <dbReference type="Proteomes" id="UP000019141"/>
    </source>
</evidence>
<protein>
    <recommendedName>
        <fullName evidence="2">NfeD-like C-terminal domain-containing protein</fullName>
    </recommendedName>
</protein>
<feature type="domain" description="NfeD-like C-terminal" evidence="2">
    <location>
        <begin position="81"/>
        <end position="129"/>
    </location>
</feature>
<sequence length="135" mass="14285">GAGMYLSLLGNFPTSAEVWYAGLSVLSVIILVLIGILGMLTLFTYNPGWARLSLGSRLQRGAGRDTGGHAASGSPWLGVCGLTETPLMPSGAGVFRGQRLDIISEGEYVPVETPVTIVRVEGHRMVVRRTSPITS</sequence>
<dbReference type="AlphaFoldDB" id="W4LA43"/>
<accession>W4LA43</accession>
<dbReference type="InterPro" id="IPR002810">
    <property type="entry name" value="NfeD-like_C"/>
</dbReference>
<dbReference type="Pfam" id="PF01957">
    <property type="entry name" value="NfeD"/>
    <property type="match status" value="1"/>
</dbReference>
<keyword evidence="1" id="KW-1133">Transmembrane helix</keyword>
<keyword evidence="1" id="KW-0812">Transmembrane</keyword>
<comment type="caution">
    <text evidence="3">The sequence shown here is derived from an EMBL/GenBank/DDBJ whole genome shotgun (WGS) entry which is preliminary data.</text>
</comment>
<keyword evidence="1" id="KW-0472">Membrane</keyword>
<gene>
    <name evidence="3" type="ORF">ETSY1_34185</name>
</gene>
<organism evidence="3 4">
    <name type="scientific">Entotheonella factor</name>
    <dbReference type="NCBI Taxonomy" id="1429438"/>
    <lineage>
        <taxon>Bacteria</taxon>
        <taxon>Pseudomonadati</taxon>
        <taxon>Nitrospinota/Tectimicrobiota group</taxon>
        <taxon>Candidatus Tectimicrobiota</taxon>
        <taxon>Candidatus Entotheonellia</taxon>
        <taxon>Candidatus Entotheonellales</taxon>
        <taxon>Candidatus Entotheonellaceae</taxon>
        <taxon>Candidatus Entotheonella</taxon>
    </lineage>
</organism>
<evidence type="ECO:0000256" key="1">
    <source>
        <dbReference type="SAM" id="Phobius"/>
    </source>
</evidence>
<reference evidence="3 4" key="1">
    <citation type="journal article" date="2014" name="Nature">
        <title>An environmental bacterial taxon with a large and distinct metabolic repertoire.</title>
        <authorList>
            <person name="Wilson M.C."/>
            <person name="Mori T."/>
            <person name="Ruckert C."/>
            <person name="Uria A.R."/>
            <person name="Helf M.J."/>
            <person name="Takada K."/>
            <person name="Gernert C."/>
            <person name="Steffens U.A."/>
            <person name="Heycke N."/>
            <person name="Schmitt S."/>
            <person name="Rinke C."/>
            <person name="Helfrich E.J."/>
            <person name="Brachmann A.O."/>
            <person name="Gurgui C."/>
            <person name="Wakimoto T."/>
            <person name="Kracht M."/>
            <person name="Crusemann M."/>
            <person name="Hentschel U."/>
            <person name="Abe I."/>
            <person name="Matsunaga S."/>
            <person name="Kalinowski J."/>
            <person name="Takeyama H."/>
            <person name="Piel J."/>
        </authorList>
    </citation>
    <scope>NUCLEOTIDE SEQUENCE [LARGE SCALE GENOMIC DNA]</scope>
    <source>
        <strain evidence="4">TSY1</strain>
    </source>
</reference>
<proteinExistence type="predicted"/>
<dbReference type="EMBL" id="AZHW01001044">
    <property type="protein sequence ID" value="ETW94575.1"/>
    <property type="molecule type" value="Genomic_DNA"/>
</dbReference>
<feature type="non-terminal residue" evidence="3">
    <location>
        <position position="1"/>
    </location>
</feature>
<dbReference type="HOGENOM" id="CLU_1879696_0_0_7"/>
<evidence type="ECO:0000259" key="2">
    <source>
        <dbReference type="Pfam" id="PF01957"/>
    </source>
</evidence>
<feature type="transmembrane region" description="Helical" evidence="1">
    <location>
        <begin position="20"/>
        <end position="43"/>
    </location>
</feature>